<protein>
    <submittedName>
        <fullName evidence="2">Uncharacterized protein</fullName>
    </submittedName>
</protein>
<proteinExistence type="predicted"/>
<keyword evidence="1" id="KW-0732">Signal</keyword>
<gene>
    <name evidence="2" type="ORF">GCM10011396_48360</name>
</gene>
<sequence length="164" mass="18198">MKLLISCLFFLFASLGHAAETRFDSVYFFQEEEVLKEKQVNFQDFARFNRSVQSAVWKALKKVSMPASAGYLVVAVRADGKIAAWLDMQPALHEYYDAAVTEAVSKLRPFALSDGIVVFGMKMAVNTAVFTSKAKPQPKDWADAQKAAADPDDIEAIVQAAWPE</sequence>
<name>A0A916XR98_9BURK</name>
<feature type="chain" id="PRO_5036793829" evidence="1">
    <location>
        <begin position="19"/>
        <end position="164"/>
    </location>
</feature>
<dbReference type="EMBL" id="BMED01000006">
    <property type="protein sequence ID" value="GGC95344.1"/>
    <property type="molecule type" value="Genomic_DNA"/>
</dbReference>
<comment type="caution">
    <text evidence="2">The sequence shown here is derived from an EMBL/GenBank/DDBJ whole genome shotgun (WGS) entry which is preliminary data.</text>
</comment>
<keyword evidence="3" id="KW-1185">Reference proteome</keyword>
<organism evidence="2 3">
    <name type="scientific">Undibacterium terreum</name>
    <dbReference type="NCBI Taxonomy" id="1224302"/>
    <lineage>
        <taxon>Bacteria</taxon>
        <taxon>Pseudomonadati</taxon>
        <taxon>Pseudomonadota</taxon>
        <taxon>Betaproteobacteria</taxon>
        <taxon>Burkholderiales</taxon>
        <taxon>Oxalobacteraceae</taxon>
        <taxon>Undibacterium</taxon>
    </lineage>
</organism>
<feature type="signal peptide" evidence="1">
    <location>
        <begin position="1"/>
        <end position="18"/>
    </location>
</feature>
<reference evidence="2" key="2">
    <citation type="submission" date="2020-09" db="EMBL/GenBank/DDBJ databases">
        <authorList>
            <person name="Sun Q."/>
            <person name="Zhou Y."/>
        </authorList>
    </citation>
    <scope>NUCLEOTIDE SEQUENCE</scope>
    <source>
        <strain evidence="2">CGMCC 1.10998</strain>
    </source>
</reference>
<evidence type="ECO:0000313" key="3">
    <source>
        <dbReference type="Proteomes" id="UP000637423"/>
    </source>
</evidence>
<accession>A0A916XR98</accession>
<evidence type="ECO:0000313" key="2">
    <source>
        <dbReference type="EMBL" id="GGC95344.1"/>
    </source>
</evidence>
<dbReference type="RefSeq" id="WP_188568708.1">
    <property type="nucleotide sequence ID" value="NZ_BMED01000006.1"/>
</dbReference>
<dbReference type="AlphaFoldDB" id="A0A916XR98"/>
<reference evidence="2" key="1">
    <citation type="journal article" date="2014" name="Int. J. Syst. Evol. Microbiol.">
        <title>Complete genome sequence of Corynebacterium casei LMG S-19264T (=DSM 44701T), isolated from a smear-ripened cheese.</title>
        <authorList>
            <consortium name="US DOE Joint Genome Institute (JGI-PGF)"/>
            <person name="Walter F."/>
            <person name="Albersmeier A."/>
            <person name="Kalinowski J."/>
            <person name="Ruckert C."/>
        </authorList>
    </citation>
    <scope>NUCLEOTIDE SEQUENCE</scope>
    <source>
        <strain evidence="2">CGMCC 1.10998</strain>
    </source>
</reference>
<evidence type="ECO:0000256" key="1">
    <source>
        <dbReference type="SAM" id="SignalP"/>
    </source>
</evidence>
<dbReference type="Proteomes" id="UP000637423">
    <property type="component" value="Unassembled WGS sequence"/>
</dbReference>